<dbReference type="EMBL" id="AOGZ02000018">
    <property type="protein sequence ID" value="EOQ94812.1"/>
    <property type="molecule type" value="Genomic_DNA"/>
</dbReference>
<dbReference type="AlphaFoldDB" id="R8ZYA1"/>
<name>R8ZYA1_9LEPT</name>
<keyword evidence="2" id="KW-1185">Reference proteome</keyword>
<protein>
    <submittedName>
        <fullName evidence="1">Uncharacterized protein</fullName>
    </submittedName>
</protein>
<feature type="non-terminal residue" evidence="1">
    <location>
        <position position="1"/>
    </location>
</feature>
<comment type="caution">
    <text evidence="1">The sequence shown here is derived from an EMBL/GenBank/DDBJ whole genome shotgun (WGS) entry which is preliminary data.</text>
</comment>
<proteinExistence type="predicted"/>
<reference evidence="1" key="1">
    <citation type="submission" date="2013-04" db="EMBL/GenBank/DDBJ databases">
        <authorList>
            <person name="Harkins D.M."/>
            <person name="Durkin A.S."/>
            <person name="Brinkac L.M."/>
            <person name="Haft D.H."/>
            <person name="Selengut J.D."/>
            <person name="Sanka R."/>
            <person name="DePew J."/>
            <person name="Purushe J."/>
            <person name="Galloway R.L."/>
            <person name="Vinetz J.M."/>
            <person name="Sutton G.G."/>
            <person name="Nierman W.C."/>
            <person name="Fouts D.E."/>
        </authorList>
    </citation>
    <scope>NUCLEOTIDE SEQUENCE [LARGE SCALE GENOMIC DNA]</scope>
    <source>
        <strain evidence="1">CDC</strain>
    </source>
</reference>
<gene>
    <name evidence="1" type="ORF">LEP1GSC195_0919</name>
</gene>
<sequence length="99" mass="11634">IIPQNIKSIRYSGFYSSASRSKYEIVNQLFEVLSKEETESKFNDDSILDENLKFHKSCPFCYQKMILLEEVDEFKVPDIVYIKFGKDPPIEELFTRLVA</sequence>
<evidence type="ECO:0000313" key="1">
    <source>
        <dbReference type="EMBL" id="EOQ94812.1"/>
    </source>
</evidence>
<dbReference type="Proteomes" id="UP000013984">
    <property type="component" value="Unassembled WGS sequence"/>
</dbReference>
<organism evidence="1 2">
    <name type="scientific">Leptospira wolbachii serovar Codice str. CDC</name>
    <dbReference type="NCBI Taxonomy" id="1218599"/>
    <lineage>
        <taxon>Bacteria</taxon>
        <taxon>Pseudomonadati</taxon>
        <taxon>Spirochaetota</taxon>
        <taxon>Spirochaetia</taxon>
        <taxon>Leptospirales</taxon>
        <taxon>Leptospiraceae</taxon>
        <taxon>Leptospira</taxon>
    </lineage>
</organism>
<evidence type="ECO:0000313" key="2">
    <source>
        <dbReference type="Proteomes" id="UP000013984"/>
    </source>
</evidence>
<accession>R8ZYA1</accession>